<dbReference type="PANTHER" id="PTHR19143:SF394">
    <property type="entry name" value="ANGIOPOIETIN-RELATED PROTEIN 3-LIKE"/>
    <property type="match status" value="1"/>
</dbReference>
<feature type="domain" description="Fibrinogen C-terminal" evidence="3">
    <location>
        <begin position="88"/>
        <end position="300"/>
    </location>
</feature>
<dbReference type="Gene3D" id="3.90.215.10">
    <property type="entry name" value="Gamma Fibrinogen, chain A, domain 1"/>
    <property type="match status" value="1"/>
</dbReference>
<organism evidence="4">
    <name type="scientific">Culex pipiens</name>
    <name type="common">House mosquito</name>
    <dbReference type="NCBI Taxonomy" id="7175"/>
    <lineage>
        <taxon>Eukaryota</taxon>
        <taxon>Metazoa</taxon>
        <taxon>Ecdysozoa</taxon>
        <taxon>Arthropoda</taxon>
        <taxon>Hexapoda</taxon>
        <taxon>Insecta</taxon>
        <taxon>Pterygota</taxon>
        <taxon>Neoptera</taxon>
        <taxon>Endopterygota</taxon>
        <taxon>Diptera</taxon>
        <taxon>Nematocera</taxon>
        <taxon>Culicoidea</taxon>
        <taxon>Culicidae</taxon>
        <taxon>Culicinae</taxon>
        <taxon>Culicini</taxon>
        <taxon>Culex</taxon>
        <taxon>Culex</taxon>
    </lineage>
</organism>
<dbReference type="SMART" id="SM00186">
    <property type="entry name" value="FBG"/>
    <property type="match status" value="1"/>
</dbReference>
<dbReference type="CDD" id="cd00087">
    <property type="entry name" value="FReD"/>
    <property type="match status" value="1"/>
</dbReference>
<sequence>MFSPGLLITLASLCGGAVLVSEEDGKQIQLQEAAAFGYEIVEHRLDNLQNTFFKLFTSMEKVEQTRLEGQRAMLEQIQKGIRVQTVNRGAHRIIEDCMQADVSGRYLLRPVGSSQTFAVVCEAESLGGGWIVIQQRINGTVEFNRNWEEYKIGFGSVGQFNEFWLGLERMHQLTTSDSYELAVELRNESSHYGYALFSNFKVAGESNKYRLFSGFRYSEGIIGNAMEISFNEQFSAIDQDNDRTPDIACGSKYKSGWWFYHCDRANLNGPYKKDPQTGRGIYWKKWANAATYSRIMIRRC</sequence>
<dbReference type="InterPro" id="IPR020837">
    <property type="entry name" value="Fibrinogen_CS"/>
</dbReference>
<reference evidence="4" key="1">
    <citation type="submission" date="2021-05" db="EMBL/GenBank/DDBJ databases">
        <authorList>
            <person name="Alioto T."/>
            <person name="Alioto T."/>
            <person name="Gomez Garrido J."/>
        </authorList>
    </citation>
    <scope>NUCLEOTIDE SEQUENCE</scope>
</reference>
<keyword evidence="1" id="KW-1015">Disulfide bond</keyword>
<keyword evidence="2" id="KW-0732">Signal</keyword>
<dbReference type="SUPFAM" id="SSF56496">
    <property type="entry name" value="Fibrinogen C-terminal domain-like"/>
    <property type="match status" value="1"/>
</dbReference>
<dbReference type="PANTHER" id="PTHR19143">
    <property type="entry name" value="FIBRINOGEN/TENASCIN/ANGIOPOEITIN"/>
    <property type="match status" value="1"/>
</dbReference>
<name>A0A8D8FNJ9_CULPI</name>
<protein>
    <submittedName>
        <fullName evidence="4">Fibroleukin</fullName>
    </submittedName>
</protein>
<dbReference type="EMBL" id="HBUE01080835">
    <property type="protein sequence ID" value="CAG6477420.1"/>
    <property type="molecule type" value="Transcribed_RNA"/>
</dbReference>
<dbReference type="InterPro" id="IPR014716">
    <property type="entry name" value="Fibrinogen_a/b/g_C_1"/>
</dbReference>
<evidence type="ECO:0000259" key="3">
    <source>
        <dbReference type="PROSITE" id="PS51406"/>
    </source>
</evidence>
<dbReference type="InterPro" id="IPR002181">
    <property type="entry name" value="Fibrinogen_a/b/g_C_dom"/>
</dbReference>
<accession>A0A8D8FNJ9</accession>
<dbReference type="Pfam" id="PF00147">
    <property type="entry name" value="Fibrinogen_C"/>
    <property type="match status" value="1"/>
</dbReference>
<dbReference type="InterPro" id="IPR036056">
    <property type="entry name" value="Fibrinogen-like_C"/>
</dbReference>
<feature type="signal peptide" evidence="2">
    <location>
        <begin position="1"/>
        <end position="16"/>
    </location>
</feature>
<proteinExistence type="predicted"/>
<dbReference type="PROSITE" id="PS00514">
    <property type="entry name" value="FIBRINOGEN_C_1"/>
    <property type="match status" value="1"/>
</dbReference>
<evidence type="ECO:0000256" key="1">
    <source>
        <dbReference type="ARBA" id="ARBA00023157"/>
    </source>
</evidence>
<feature type="chain" id="PRO_5034275818" evidence="2">
    <location>
        <begin position="17"/>
        <end position="300"/>
    </location>
</feature>
<evidence type="ECO:0000313" key="4">
    <source>
        <dbReference type="EMBL" id="CAG6477420.1"/>
    </source>
</evidence>
<dbReference type="PROSITE" id="PS51406">
    <property type="entry name" value="FIBRINOGEN_C_2"/>
    <property type="match status" value="1"/>
</dbReference>
<evidence type="ECO:0000256" key="2">
    <source>
        <dbReference type="SAM" id="SignalP"/>
    </source>
</evidence>
<dbReference type="AlphaFoldDB" id="A0A8D8FNJ9"/>
<dbReference type="InterPro" id="IPR050373">
    <property type="entry name" value="Fibrinogen_C-term_domain"/>
</dbReference>
<dbReference type="GO" id="GO:0005615">
    <property type="term" value="C:extracellular space"/>
    <property type="evidence" value="ECO:0007669"/>
    <property type="project" value="TreeGrafter"/>
</dbReference>